<dbReference type="GO" id="GO:0005886">
    <property type="term" value="C:plasma membrane"/>
    <property type="evidence" value="ECO:0007669"/>
    <property type="project" value="UniProtKB-SubCell"/>
</dbReference>
<keyword evidence="3 6" id="KW-0812">Transmembrane</keyword>
<feature type="transmembrane region" description="Helical" evidence="6">
    <location>
        <begin position="37"/>
        <end position="58"/>
    </location>
</feature>
<protein>
    <submittedName>
        <fullName evidence="7">Lysylphosphatidylglycerol synthetase family protein</fullName>
    </submittedName>
</protein>
<evidence type="ECO:0000256" key="4">
    <source>
        <dbReference type="ARBA" id="ARBA00022989"/>
    </source>
</evidence>
<evidence type="ECO:0000313" key="8">
    <source>
        <dbReference type="Proteomes" id="UP000293296"/>
    </source>
</evidence>
<dbReference type="PANTHER" id="PTHR39087">
    <property type="entry name" value="UPF0104 MEMBRANE PROTEIN MJ1595"/>
    <property type="match status" value="1"/>
</dbReference>
<comment type="subcellular location">
    <subcellularLocation>
        <location evidence="1">Cell membrane</location>
        <topology evidence="1">Multi-pass membrane protein</topology>
    </subcellularLocation>
</comment>
<evidence type="ECO:0000256" key="5">
    <source>
        <dbReference type="ARBA" id="ARBA00023136"/>
    </source>
</evidence>
<evidence type="ECO:0000313" key="7">
    <source>
        <dbReference type="EMBL" id="QAZ68892.1"/>
    </source>
</evidence>
<dbReference type="InterPro" id="IPR022791">
    <property type="entry name" value="L-PG_synthase/AglD"/>
</dbReference>
<feature type="transmembrane region" description="Helical" evidence="6">
    <location>
        <begin position="202"/>
        <end position="225"/>
    </location>
</feature>
<dbReference type="Pfam" id="PF03706">
    <property type="entry name" value="LPG_synthase_TM"/>
    <property type="match status" value="1"/>
</dbReference>
<dbReference type="OrthoDB" id="9786506at2"/>
<name>A0A4V0YR82_9BACT</name>
<dbReference type="RefSeq" id="WP_129354767.1">
    <property type="nucleotide sequence ID" value="NZ_CP026538.1"/>
</dbReference>
<feature type="transmembrane region" description="Helical" evidence="6">
    <location>
        <begin position="120"/>
        <end position="137"/>
    </location>
</feature>
<keyword evidence="4 6" id="KW-1133">Transmembrane helix</keyword>
<gene>
    <name evidence="7" type="ORF">C3Y92_17295</name>
</gene>
<evidence type="ECO:0000256" key="3">
    <source>
        <dbReference type="ARBA" id="ARBA00022692"/>
    </source>
</evidence>
<sequence length="317" mass="33307">MRKCLSLAARFGLAAACLAYALWGVDFHRLGQALAGFPAWAMLLYAVTVLASALAPGLRLRFLAGDRISPAGGVRACLLGLGVNNVLPARLGEVAKAAYLCREAGLSLGQSLEAVFWERFFDLSALLVLGIAVAALLGQGLLLYPLLAIVGGGWAFLALLRLRPAAAHACLRLVPGERLKLFAGEMLTLFEGRLRAGFLLRLAAWTALCWTGFILTFAVGLTSIGGRPADPTMILTVFAVTTLGFALPAAPGGMGVYEASAVLALGWFGVDRDQAFALGLTMHMLQYIPITLAGMGVLAVSGLSLADLRRRAQTPGL</sequence>
<evidence type="ECO:0000256" key="1">
    <source>
        <dbReference type="ARBA" id="ARBA00004651"/>
    </source>
</evidence>
<reference evidence="7 8" key="1">
    <citation type="submission" date="2018-02" db="EMBL/GenBank/DDBJ databases">
        <title>Genome sequence of Desulfovibrio carbinolicus DSM 3852.</title>
        <authorList>
            <person name="Wilbanks E."/>
            <person name="Skennerton C.T."/>
            <person name="Orphan V.J."/>
        </authorList>
    </citation>
    <scope>NUCLEOTIDE SEQUENCE [LARGE SCALE GENOMIC DNA]</scope>
    <source>
        <strain evidence="7 8">DSM 3852</strain>
    </source>
</reference>
<evidence type="ECO:0000256" key="6">
    <source>
        <dbReference type="SAM" id="Phobius"/>
    </source>
</evidence>
<accession>A0A4V0YR82</accession>
<keyword evidence="2" id="KW-1003">Cell membrane</keyword>
<feature type="transmembrane region" description="Helical" evidence="6">
    <location>
        <begin position="231"/>
        <end position="247"/>
    </location>
</feature>
<proteinExistence type="predicted"/>
<dbReference type="AlphaFoldDB" id="A0A4V0YR82"/>
<dbReference type="EMBL" id="CP026538">
    <property type="protein sequence ID" value="QAZ68892.1"/>
    <property type="molecule type" value="Genomic_DNA"/>
</dbReference>
<organism evidence="7 8">
    <name type="scientific">Solidesulfovibrio carbinolicus</name>
    <dbReference type="NCBI Taxonomy" id="296842"/>
    <lineage>
        <taxon>Bacteria</taxon>
        <taxon>Pseudomonadati</taxon>
        <taxon>Thermodesulfobacteriota</taxon>
        <taxon>Desulfovibrionia</taxon>
        <taxon>Desulfovibrionales</taxon>
        <taxon>Desulfovibrionaceae</taxon>
        <taxon>Solidesulfovibrio</taxon>
    </lineage>
</organism>
<feature type="transmembrane region" description="Helical" evidence="6">
    <location>
        <begin position="290"/>
        <end position="308"/>
    </location>
</feature>
<dbReference type="Proteomes" id="UP000293296">
    <property type="component" value="Chromosome"/>
</dbReference>
<evidence type="ECO:0000256" key="2">
    <source>
        <dbReference type="ARBA" id="ARBA00022475"/>
    </source>
</evidence>
<keyword evidence="8" id="KW-1185">Reference proteome</keyword>
<keyword evidence="5 6" id="KW-0472">Membrane</keyword>
<dbReference type="KEGG" id="dcb:C3Y92_17295"/>
<dbReference type="PANTHER" id="PTHR39087:SF2">
    <property type="entry name" value="UPF0104 MEMBRANE PROTEIN MJ1595"/>
    <property type="match status" value="1"/>
</dbReference>